<evidence type="ECO:0000259" key="1">
    <source>
        <dbReference type="Pfam" id="PF01850"/>
    </source>
</evidence>
<dbReference type="InterPro" id="IPR029060">
    <property type="entry name" value="PIN-like_dom_sf"/>
</dbReference>
<proteinExistence type="predicted"/>
<sequence length="147" mass="17298">MDRALMLDTTYFLPLFGIDVPLQRYSEIFPKLVTQYEVWYTPLSLVEAKWIILKLVKRETRKKEIYLEKYRRGLGVILADSRLKQTELSTPQTEYEADGLLDMVSDYFDRMIYATSKQLGSTLISEDRVLKTLDGVISWDELIQRFT</sequence>
<evidence type="ECO:0000313" key="2">
    <source>
        <dbReference type="EMBL" id="PSN87556.1"/>
    </source>
</evidence>
<dbReference type="Pfam" id="PF01850">
    <property type="entry name" value="PIN"/>
    <property type="match status" value="1"/>
</dbReference>
<dbReference type="Proteomes" id="UP000240838">
    <property type="component" value="Unassembled WGS sequence"/>
</dbReference>
<protein>
    <recommendedName>
        <fullName evidence="1">PIN domain-containing protein</fullName>
    </recommendedName>
</protein>
<name>A0A2R6AME8_9ARCH</name>
<accession>A0A2R6AME8</accession>
<organism evidence="2 3">
    <name type="scientific">Candidatus Marsarchaeota G1 archaeon OSP_B</name>
    <dbReference type="NCBI Taxonomy" id="1978153"/>
    <lineage>
        <taxon>Archaea</taxon>
        <taxon>Candidatus Marsarchaeota</taxon>
        <taxon>Candidatus Marsarchaeota group 1</taxon>
    </lineage>
</organism>
<dbReference type="EMBL" id="NEXA01000276">
    <property type="protein sequence ID" value="PSN87556.1"/>
    <property type="molecule type" value="Genomic_DNA"/>
</dbReference>
<gene>
    <name evidence="2" type="ORF">B9P99_06420</name>
</gene>
<comment type="caution">
    <text evidence="2">The sequence shown here is derived from an EMBL/GenBank/DDBJ whole genome shotgun (WGS) entry which is preliminary data.</text>
</comment>
<dbReference type="SUPFAM" id="SSF88723">
    <property type="entry name" value="PIN domain-like"/>
    <property type="match status" value="1"/>
</dbReference>
<feature type="domain" description="PIN" evidence="1">
    <location>
        <begin position="6"/>
        <end position="134"/>
    </location>
</feature>
<dbReference type="InterPro" id="IPR002716">
    <property type="entry name" value="PIN_dom"/>
</dbReference>
<evidence type="ECO:0000313" key="3">
    <source>
        <dbReference type="Proteomes" id="UP000240838"/>
    </source>
</evidence>
<reference evidence="2 3" key="1">
    <citation type="submission" date="2017-04" db="EMBL/GenBank/DDBJ databases">
        <title>Novel microbial lineages endemic to geothermal iron-oxide mats fill important gaps in the evolutionary history of Archaea.</title>
        <authorList>
            <person name="Jay Z.J."/>
            <person name="Beam J.P."/>
            <person name="Dlakic M."/>
            <person name="Rusch D.B."/>
            <person name="Kozubal M.A."/>
            <person name="Inskeep W.P."/>
        </authorList>
    </citation>
    <scope>NUCLEOTIDE SEQUENCE [LARGE SCALE GENOMIC DNA]</scope>
    <source>
        <strain evidence="2">OSP_B</strain>
    </source>
</reference>
<dbReference type="AlphaFoldDB" id="A0A2R6AME8"/>